<proteinExistence type="predicted"/>
<sequence>MAKRRVNHQAMPAAGFVEPWSLLGGAAAALHLSSDDAAPHLRIVHLDVTETPLPAMGWELSPAAPISVGELRQGSWIEIPLPEEKLRAARHLGCNVECLLTRNPTPRVLLQLGTLCVRLLPDGIVLQDGRSEARSDQTPWSGRWMRITLIVGLDGTRVEINQGERYIALALPPDSDWRASRLCLGGDETEVTTNARFARPTLALDGQLQAEWHFPSGPPVATLAPLDGDWPALIIHNQPSFAMASSRWDGTIHDPRLEPAQYDALHCHDDDMAPLDWPVTHHLRAPEQAMPGIYAVEVATAYGTERIPFFVRTAKPQAALVFLVPTLTYLAYADENLPQALFPWLCEDRGNRFVQDNGLLSLYDRHSDGSGVSLTFSRRVKATLRDDHLYPLSGSPHLLPVDLQLLRFCRTMGLAFDLVTDHDLHAQGAAALSPYRGVFTGSHPEYWTTPMQNGLRTFINGGGSLAYLGGNGLMWVSAIQDGLMEIRRGQGLGARTWDGQPGESTLSLTGEIGGLWRERGRSEFSVTGTGMTMMGFGPARPYRRRVAAETQSYDWVFDGVNEPCFGETGSVLGGAAGYEVDRTDAALGTHPDTVVLALASDFDASYATDPNEFFPTPADRDRARVAEMAIRRTPHGGLVFAAGSVAWCGALRSADGVTAVGQITANVLKRIASSES</sequence>
<reference evidence="2" key="2">
    <citation type="submission" date="2021-01" db="EMBL/GenBank/DDBJ databases">
        <authorList>
            <person name="Mieszkin S."/>
            <person name="Pouder E."/>
            <person name="Alain K."/>
        </authorList>
    </citation>
    <scope>NUCLEOTIDE SEQUENCE</scope>
    <source>
        <strain evidence="2">HW T2.11</strain>
    </source>
</reference>
<accession>A0A964E1R5</accession>
<dbReference type="Proteomes" id="UP000708298">
    <property type="component" value="Unassembled WGS sequence"/>
</dbReference>
<evidence type="ECO:0000313" key="3">
    <source>
        <dbReference type="Proteomes" id="UP000708298"/>
    </source>
</evidence>
<dbReference type="InterPro" id="IPR046540">
    <property type="entry name" value="DMFA2_C"/>
</dbReference>
<dbReference type="AlphaFoldDB" id="A0A964E1R5"/>
<name>A0A964E1R5_9PROT</name>
<organism evidence="2 3">
    <name type="scientific">Acidisoma silvae</name>
    <dbReference type="NCBI Taxonomy" id="2802396"/>
    <lineage>
        <taxon>Bacteria</taxon>
        <taxon>Pseudomonadati</taxon>
        <taxon>Pseudomonadota</taxon>
        <taxon>Alphaproteobacteria</taxon>
        <taxon>Acetobacterales</taxon>
        <taxon>Acidocellaceae</taxon>
        <taxon>Acidisoma</taxon>
    </lineage>
</organism>
<keyword evidence="3" id="KW-1185">Reference proteome</keyword>
<feature type="domain" description="N,N-dimethylformamidase beta subunit-like C-terminal" evidence="1">
    <location>
        <begin position="258"/>
        <end position="652"/>
    </location>
</feature>
<protein>
    <recommendedName>
        <fullName evidence="1">N,N-dimethylformamidase beta subunit-like C-terminal domain-containing protein</fullName>
    </recommendedName>
</protein>
<evidence type="ECO:0000259" key="1">
    <source>
        <dbReference type="Pfam" id="PF20254"/>
    </source>
</evidence>
<dbReference type="Pfam" id="PF20254">
    <property type="entry name" value="DMFA2_C"/>
    <property type="match status" value="1"/>
</dbReference>
<dbReference type="RefSeq" id="WP_227324165.1">
    <property type="nucleotide sequence ID" value="NZ_JAESVB010000045.1"/>
</dbReference>
<reference evidence="2" key="1">
    <citation type="journal article" date="2021" name="Microorganisms">
        <title>Acidisoma silvae sp. nov. and Acidisomacellulosilytica sp. nov., Two Acidophilic Bacteria Isolated from Decaying Wood, Hydrolyzing Cellulose and Producing Poly-3-hydroxybutyrate.</title>
        <authorList>
            <person name="Mieszkin S."/>
            <person name="Pouder E."/>
            <person name="Uroz S."/>
            <person name="Simon-Colin C."/>
            <person name="Alain K."/>
        </authorList>
    </citation>
    <scope>NUCLEOTIDE SEQUENCE</scope>
    <source>
        <strain evidence="2">HW T2.11</strain>
    </source>
</reference>
<dbReference type="EMBL" id="JAESVB010000045">
    <property type="protein sequence ID" value="MCB8878522.1"/>
    <property type="molecule type" value="Genomic_DNA"/>
</dbReference>
<comment type="caution">
    <text evidence="2">The sequence shown here is derived from an EMBL/GenBank/DDBJ whole genome shotgun (WGS) entry which is preliminary data.</text>
</comment>
<gene>
    <name evidence="2" type="ORF">ASILVAE211_25330</name>
</gene>
<evidence type="ECO:0000313" key="2">
    <source>
        <dbReference type="EMBL" id="MCB8878522.1"/>
    </source>
</evidence>